<keyword evidence="3" id="KW-1185">Reference proteome</keyword>
<reference evidence="2" key="1">
    <citation type="submission" date="2022-01" db="EMBL/GenBank/DDBJ databases">
        <authorList>
            <person name="King R."/>
        </authorList>
    </citation>
    <scope>NUCLEOTIDE SEQUENCE</scope>
</reference>
<protein>
    <submittedName>
        <fullName evidence="2">Uncharacterized protein</fullName>
    </submittedName>
</protein>
<proteinExistence type="predicted"/>
<feature type="compositionally biased region" description="Basic and acidic residues" evidence="1">
    <location>
        <begin position="215"/>
        <end position="238"/>
    </location>
</feature>
<dbReference type="OrthoDB" id="6783438at2759"/>
<name>A0A9N9Q8R3_9CUCU</name>
<gene>
    <name evidence="2" type="ORF">CEUTPL_LOCUS1050</name>
</gene>
<sequence length="308" mass="34917">MNSRSSRTKRLLKLAALKFKETQDYSNYDAIQETIETENKENILQDNLPPVNLDDDKEGRILYSSLGRPNPSPSNFVKDQEVCTNLDSPNLLQAKLVEYDSACNPLEDQEAYTYKASCSSDFPNVLPANLVKNVNACTNEASSSLGRPNLSPASLWEDQEVYTYKASCSSNRPMVLRFQRLEGNKYTISPIHSGESDVDDSDADPHYNNSTSESDTDREGNPETMMKEDDSNQEENKEKGKKRKANPEAWSFKKAKYLRNSEKAYTTASKNKKKFCEKKVRPPCGDKCRLQCNKKIDEEARKIIFSSN</sequence>
<organism evidence="2 3">
    <name type="scientific">Ceutorhynchus assimilis</name>
    <name type="common">cabbage seed weevil</name>
    <dbReference type="NCBI Taxonomy" id="467358"/>
    <lineage>
        <taxon>Eukaryota</taxon>
        <taxon>Metazoa</taxon>
        <taxon>Ecdysozoa</taxon>
        <taxon>Arthropoda</taxon>
        <taxon>Hexapoda</taxon>
        <taxon>Insecta</taxon>
        <taxon>Pterygota</taxon>
        <taxon>Neoptera</taxon>
        <taxon>Endopterygota</taxon>
        <taxon>Coleoptera</taxon>
        <taxon>Polyphaga</taxon>
        <taxon>Cucujiformia</taxon>
        <taxon>Curculionidae</taxon>
        <taxon>Ceutorhynchinae</taxon>
        <taxon>Ceutorhynchus</taxon>
    </lineage>
</organism>
<evidence type="ECO:0000256" key="1">
    <source>
        <dbReference type="SAM" id="MobiDB-lite"/>
    </source>
</evidence>
<evidence type="ECO:0000313" key="3">
    <source>
        <dbReference type="Proteomes" id="UP001152799"/>
    </source>
</evidence>
<evidence type="ECO:0000313" key="2">
    <source>
        <dbReference type="EMBL" id="CAG9760314.1"/>
    </source>
</evidence>
<dbReference type="Proteomes" id="UP001152799">
    <property type="component" value="Chromosome 1"/>
</dbReference>
<dbReference type="EMBL" id="OU892277">
    <property type="protein sequence ID" value="CAG9760314.1"/>
    <property type="molecule type" value="Genomic_DNA"/>
</dbReference>
<dbReference type="AlphaFoldDB" id="A0A9N9Q8R3"/>
<feature type="region of interest" description="Disordered" evidence="1">
    <location>
        <begin position="189"/>
        <end position="248"/>
    </location>
</feature>
<accession>A0A9N9Q8R3</accession>